<keyword evidence="1" id="KW-0812">Transmembrane</keyword>
<reference evidence="3" key="1">
    <citation type="submission" date="2016-10" db="EMBL/GenBank/DDBJ databases">
        <authorList>
            <person name="Varghese N."/>
            <person name="Submissions S."/>
        </authorList>
    </citation>
    <scope>NUCLEOTIDE SEQUENCE [LARGE SCALE GENOMIC DNA]</scope>
    <source>
        <strain evidence="3">CGMCC 1.10121</strain>
    </source>
</reference>
<dbReference type="Proteomes" id="UP000199126">
    <property type="component" value="Unassembled WGS sequence"/>
</dbReference>
<proteinExistence type="predicted"/>
<gene>
    <name evidence="2" type="ORF">SAMN04487948_102523</name>
</gene>
<dbReference type="RefSeq" id="WP_170864720.1">
    <property type="nucleotide sequence ID" value="NZ_FODV01000002.1"/>
</dbReference>
<organism evidence="2 3">
    <name type="scientific">Halogranum amylolyticum</name>
    <dbReference type="NCBI Taxonomy" id="660520"/>
    <lineage>
        <taxon>Archaea</taxon>
        <taxon>Methanobacteriati</taxon>
        <taxon>Methanobacteriota</taxon>
        <taxon>Stenosarchaea group</taxon>
        <taxon>Halobacteria</taxon>
        <taxon>Halobacteriales</taxon>
        <taxon>Haloferacaceae</taxon>
    </lineage>
</organism>
<evidence type="ECO:0000313" key="3">
    <source>
        <dbReference type="Proteomes" id="UP000199126"/>
    </source>
</evidence>
<feature type="transmembrane region" description="Helical" evidence="1">
    <location>
        <begin position="70"/>
        <end position="92"/>
    </location>
</feature>
<keyword evidence="1" id="KW-1133">Transmembrane helix</keyword>
<sequence length="173" mass="18237">MQTPRTDGGSDEGYLEYALRNLRHPVSAIAGGVAGMAVMSLLLLLLEVETRERIGVFEAVARFAGQPGNISLGFVLFLVAGGLAWPLLFLALEEYIPMGPDPATRGAVFAAVLWVAFVILGRGGLGGPLLVIYAAFTLLSHLAYGFVLGAVYGRLTGTTADRLGETPSVETSR</sequence>
<feature type="transmembrane region" description="Helical" evidence="1">
    <location>
        <begin position="26"/>
        <end position="46"/>
    </location>
</feature>
<accession>A0A1H8PWR4</accession>
<dbReference type="InterPro" id="IPR046739">
    <property type="entry name" value="DUF6789"/>
</dbReference>
<feature type="transmembrane region" description="Helical" evidence="1">
    <location>
        <begin position="131"/>
        <end position="152"/>
    </location>
</feature>
<dbReference type="OrthoDB" id="342717at2157"/>
<dbReference type="EMBL" id="FODV01000002">
    <property type="protein sequence ID" value="SEO46097.1"/>
    <property type="molecule type" value="Genomic_DNA"/>
</dbReference>
<dbReference type="AlphaFoldDB" id="A0A1H8PWR4"/>
<keyword evidence="1" id="KW-0472">Membrane</keyword>
<keyword evidence="3" id="KW-1185">Reference proteome</keyword>
<evidence type="ECO:0000313" key="2">
    <source>
        <dbReference type="EMBL" id="SEO46097.1"/>
    </source>
</evidence>
<protein>
    <submittedName>
        <fullName evidence="2">Uncharacterized protein</fullName>
    </submittedName>
</protein>
<evidence type="ECO:0000256" key="1">
    <source>
        <dbReference type="SAM" id="Phobius"/>
    </source>
</evidence>
<name>A0A1H8PWR4_9EURY</name>
<dbReference type="Pfam" id="PF20587">
    <property type="entry name" value="DUF6789"/>
    <property type="match status" value="1"/>
</dbReference>
<feature type="transmembrane region" description="Helical" evidence="1">
    <location>
        <begin position="104"/>
        <end position="125"/>
    </location>
</feature>